<evidence type="ECO:0000313" key="3">
    <source>
        <dbReference type="Proteomes" id="UP000184423"/>
    </source>
</evidence>
<keyword evidence="1" id="KW-0472">Membrane</keyword>
<accession>A0A1M5A5Y8</accession>
<name>A0A1M5A5Y8_9CLOT</name>
<reference evidence="3" key="1">
    <citation type="submission" date="2016-11" db="EMBL/GenBank/DDBJ databases">
        <authorList>
            <person name="Varghese N."/>
            <person name="Submissions S."/>
        </authorList>
    </citation>
    <scope>NUCLEOTIDE SEQUENCE [LARGE SCALE GENOMIC DNA]</scope>
    <source>
        <strain evidence="3">DSM 10124</strain>
    </source>
</reference>
<gene>
    <name evidence="2" type="ORF">SAMN02746091_02106</name>
</gene>
<dbReference type="AlphaFoldDB" id="A0A1M5A5Y8"/>
<sequence>MRVFRYRKFRFRINKKYSIFGFIFKLYLFIFIICLILFLIVYINYKPKPYKSTNIVKIKRSEAYKRGMEMINFVWKYDASKNGVVDNSEITMPRHLRDGELTSGIPYCWGGYISLDISNQPQVKDFKDALKKGLIAGNINTNGGYKPLTAGLDCSGFVGAVYKLPIKVSTQMLDDYFHPIKFEELKPMDIINHKKYHVFIYLKESADKKGIIVMEATTGKYVAFDRTTINYRSYSEIKKYIEDGTYIPMRYNRIVEDKVELFKDKYEFNNFDYLATNISLDEDYQGYIDYAGDVDIYSLKLNKGNYNISFKSDKPIYVEAYSGENNIISLYVDKNNECNFSVEDGQDVKIKIYSKKLEFKFKYDFSIKTQ</sequence>
<evidence type="ECO:0000313" key="2">
    <source>
        <dbReference type="EMBL" id="SHF25564.1"/>
    </source>
</evidence>
<dbReference type="InterPro" id="IPR038765">
    <property type="entry name" value="Papain-like_cys_pep_sf"/>
</dbReference>
<protein>
    <submittedName>
        <fullName evidence="2">Uncharacterized conserved protein YraI</fullName>
    </submittedName>
</protein>
<dbReference type="SUPFAM" id="SSF54001">
    <property type="entry name" value="Cysteine proteinases"/>
    <property type="match status" value="1"/>
</dbReference>
<keyword evidence="3" id="KW-1185">Reference proteome</keyword>
<feature type="transmembrane region" description="Helical" evidence="1">
    <location>
        <begin position="20"/>
        <end position="45"/>
    </location>
</feature>
<dbReference type="Proteomes" id="UP000184423">
    <property type="component" value="Unassembled WGS sequence"/>
</dbReference>
<proteinExistence type="predicted"/>
<evidence type="ECO:0000256" key="1">
    <source>
        <dbReference type="SAM" id="Phobius"/>
    </source>
</evidence>
<organism evidence="2 3">
    <name type="scientific">Caloramator proteoclasticus DSM 10124</name>
    <dbReference type="NCBI Taxonomy" id="1121262"/>
    <lineage>
        <taxon>Bacteria</taxon>
        <taxon>Bacillati</taxon>
        <taxon>Bacillota</taxon>
        <taxon>Clostridia</taxon>
        <taxon>Eubacteriales</taxon>
        <taxon>Clostridiaceae</taxon>
        <taxon>Caloramator</taxon>
    </lineage>
</organism>
<dbReference type="EMBL" id="FQVG01000047">
    <property type="protein sequence ID" value="SHF25564.1"/>
    <property type="molecule type" value="Genomic_DNA"/>
</dbReference>
<dbReference type="RefSeq" id="WP_027308780.1">
    <property type="nucleotide sequence ID" value="NZ_FQVG01000047.1"/>
</dbReference>
<keyword evidence="1" id="KW-1133">Transmembrane helix</keyword>
<dbReference type="Gene3D" id="3.90.1720.10">
    <property type="entry name" value="endopeptidase domain like (from Nostoc punctiforme)"/>
    <property type="match status" value="1"/>
</dbReference>
<dbReference type="Gene3D" id="2.60.120.380">
    <property type="match status" value="1"/>
</dbReference>
<keyword evidence="1" id="KW-0812">Transmembrane</keyword>